<gene>
    <name evidence="4" type="ORF">SAMN04488098_102214</name>
</gene>
<dbReference type="PANTHER" id="PTHR46558:SF4">
    <property type="entry name" value="DNA-BIDING PHAGE PROTEIN"/>
    <property type="match status" value="1"/>
</dbReference>
<dbReference type="CDD" id="cd00093">
    <property type="entry name" value="HTH_XRE"/>
    <property type="match status" value="1"/>
</dbReference>
<dbReference type="EMBL" id="FNFK01000022">
    <property type="protein sequence ID" value="SDK30143.1"/>
    <property type="molecule type" value="Genomic_DNA"/>
</dbReference>
<dbReference type="STRING" id="426701.SAMN04488098_102214"/>
<protein>
    <submittedName>
        <fullName evidence="4">DNA-binding transcriptional regulator, XRE-family HTH domain</fullName>
    </submittedName>
</protein>
<dbReference type="InterPro" id="IPR010982">
    <property type="entry name" value="Lambda_DNA-bd_dom_sf"/>
</dbReference>
<accession>A0A1G9ASC0</accession>
<evidence type="ECO:0000313" key="4">
    <source>
        <dbReference type="EMBL" id="SDK30143.1"/>
    </source>
</evidence>
<keyword evidence="2" id="KW-1133">Transmembrane helix</keyword>
<keyword evidence="2" id="KW-0472">Membrane</keyword>
<sequence>MKLGDKLKEKRLDAGLTQKELADTLHVSRQTISSWEVGRTFPDLTILVTLSDIYDIPLDDLVKEDSRLVDHITEKVKKSERRKYINIVLSFLLSAATIFLVYLGLQQHQATQTNEYGLSPSDIYKSTWEVHYDPTRELDQSFISFDNNRVGILNIYDPRISNPNISDEERADFEEAWVARGLEDGLNTYRNLEVDVEEETYIVSAQGLRIEFTRLSSTIIRNEDGIEYHRVLDESTIDDLSSIDEWLTEENETNDGS</sequence>
<evidence type="ECO:0000256" key="1">
    <source>
        <dbReference type="ARBA" id="ARBA00023125"/>
    </source>
</evidence>
<feature type="transmembrane region" description="Helical" evidence="2">
    <location>
        <begin position="84"/>
        <end position="105"/>
    </location>
</feature>
<feature type="domain" description="HTH cro/C1-type" evidence="3">
    <location>
        <begin position="7"/>
        <end position="61"/>
    </location>
</feature>
<dbReference type="GO" id="GO:0003677">
    <property type="term" value="F:DNA binding"/>
    <property type="evidence" value="ECO:0007669"/>
    <property type="project" value="UniProtKB-KW"/>
</dbReference>
<keyword evidence="2" id="KW-0812">Transmembrane</keyword>
<dbReference type="Pfam" id="PF01381">
    <property type="entry name" value="HTH_3"/>
    <property type="match status" value="1"/>
</dbReference>
<dbReference type="RefSeq" id="WP_091266866.1">
    <property type="nucleotide sequence ID" value="NZ_FNFK01000022.1"/>
</dbReference>
<reference evidence="5" key="1">
    <citation type="submission" date="2016-10" db="EMBL/GenBank/DDBJ databases">
        <authorList>
            <person name="Varghese N."/>
            <person name="Submissions S."/>
        </authorList>
    </citation>
    <scope>NUCLEOTIDE SEQUENCE [LARGE SCALE GENOMIC DNA]</scope>
    <source>
        <strain evidence="5">DSM 19181</strain>
    </source>
</reference>
<evidence type="ECO:0000313" key="5">
    <source>
        <dbReference type="Proteomes" id="UP000199433"/>
    </source>
</evidence>
<dbReference type="InterPro" id="IPR001387">
    <property type="entry name" value="Cro/C1-type_HTH"/>
</dbReference>
<dbReference type="SMART" id="SM00530">
    <property type="entry name" value="HTH_XRE"/>
    <property type="match status" value="1"/>
</dbReference>
<dbReference type="Proteomes" id="UP000199433">
    <property type="component" value="Unassembled WGS sequence"/>
</dbReference>
<evidence type="ECO:0000259" key="3">
    <source>
        <dbReference type="PROSITE" id="PS50943"/>
    </source>
</evidence>
<dbReference type="PANTHER" id="PTHR46558">
    <property type="entry name" value="TRACRIPTIONAL REGULATORY PROTEIN-RELATED-RELATED"/>
    <property type="match status" value="1"/>
</dbReference>
<keyword evidence="1 4" id="KW-0238">DNA-binding</keyword>
<dbReference type="PROSITE" id="PS50943">
    <property type="entry name" value="HTH_CROC1"/>
    <property type="match status" value="1"/>
</dbReference>
<dbReference type="SUPFAM" id="SSF47413">
    <property type="entry name" value="lambda repressor-like DNA-binding domains"/>
    <property type="match status" value="1"/>
</dbReference>
<dbReference type="Gene3D" id="1.10.260.40">
    <property type="entry name" value="lambda repressor-like DNA-binding domains"/>
    <property type="match status" value="1"/>
</dbReference>
<proteinExistence type="predicted"/>
<dbReference type="AlphaFoldDB" id="A0A1G9ASC0"/>
<name>A0A1G9ASC0_9LACT</name>
<dbReference type="OrthoDB" id="4427456at2"/>
<evidence type="ECO:0000256" key="2">
    <source>
        <dbReference type="SAM" id="Phobius"/>
    </source>
</evidence>
<keyword evidence="5" id="KW-1185">Reference proteome</keyword>
<organism evidence="4 5">
    <name type="scientific">Alkalibacterium thalassium</name>
    <dbReference type="NCBI Taxonomy" id="426701"/>
    <lineage>
        <taxon>Bacteria</taxon>
        <taxon>Bacillati</taxon>
        <taxon>Bacillota</taxon>
        <taxon>Bacilli</taxon>
        <taxon>Lactobacillales</taxon>
        <taxon>Carnobacteriaceae</taxon>
        <taxon>Alkalibacterium</taxon>
    </lineage>
</organism>